<dbReference type="InterPro" id="IPR006261">
    <property type="entry name" value="dGTPase"/>
</dbReference>
<dbReference type="RefSeq" id="WP_091781802.1">
    <property type="nucleotide sequence ID" value="NZ_LT629711.1"/>
</dbReference>
<organism evidence="4 5">
    <name type="scientific">Pedococcus dokdonensis</name>
    <dbReference type="NCBI Taxonomy" id="443156"/>
    <lineage>
        <taxon>Bacteria</taxon>
        <taxon>Bacillati</taxon>
        <taxon>Actinomycetota</taxon>
        <taxon>Actinomycetes</taxon>
        <taxon>Micrococcales</taxon>
        <taxon>Intrasporangiaceae</taxon>
        <taxon>Pedococcus</taxon>
    </lineage>
</organism>
<name>A0A1H0N323_9MICO</name>
<keyword evidence="1" id="KW-0378">Hydrolase</keyword>
<dbReference type="SMART" id="SM00471">
    <property type="entry name" value="HDc"/>
    <property type="match status" value="1"/>
</dbReference>
<dbReference type="InterPro" id="IPR050135">
    <property type="entry name" value="dGTPase-like"/>
</dbReference>
<evidence type="ECO:0000259" key="3">
    <source>
        <dbReference type="PROSITE" id="PS51831"/>
    </source>
</evidence>
<evidence type="ECO:0000256" key="2">
    <source>
        <dbReference type="SAM" id="MobiDB-lite"/>
    </source>
</evidence>
<proteinExistence type="predicted"/>
<dbReference type="InterPro" id="IPR003607">
    <property type="entry name" value="HD/PDEase_dom"/>
</dbReference>
<feature type="region of interest" description="Disordered" evidence="2">
    <location>
        <begin position="1"/>
        <end position="29"/>
    </location>
</feature>
<dbReference type="Proteomes" id="UP000199077">
    <property type="component" value="Chromosome I"/>
</dbReference>
<feature type="domain" description="HD" evidence="3">
    <location>
        <begin position="58"/>
        <end position="215"/>
    </location>
</feature>
<accession>A0A1H0N323</accession>
<dbReference type="PANTHER" id="PTHR11373:SF32">
    <property type="entry name" value="DEOXYGUANOSINETRIPHOSPHATE TRIPHOSPHOHYDROLASE"/>
    <property type="match status" value="1"/>
</dbReference>
<dbReference type="GO" id="GO:0008832">
    <property type="term" value="F:dGTPase activity"/>
    <property type="evidence" value="ECO:0007669"/>
    <property type="project" value="TreeGrafter"/>
</dbReference>
<dbReference type="EMBL" id="LT629711">
    <property type="protein sequence ID" value="SDO87021.1"/>
    <property type="molecule type" value="Genomic_DNA"/>
</dbReference>
<dbReference type="OrthoDB" id="9803619at2"/>
<dbReference type="Gene3D" id="1.10.3210.10">
    <property type="entry name" value="Hypothetical protein af1432"/>
    <property type="match status" value="1"/>
</dbReference>
<dbReference type="GO" id="GO:0006203">
    <property type="term" value="P:dGTP catabolic process"/>
    <property type="evidence" value="ECO:0007669"/>
    <property type="project" value="TreeGrafter"/>
</dbReference>
<keyword evidence="5" id="KW-1185">Reference proteome</keyword>
<dbReference type="SUPFAM" id="SSF109604">
    <property type="entry name" value="HD-domain/PDEase-like"/>
    <property type="match status" value="1"/>
</dbReference>
<dbReference type="NCBIfam" id="TIGR01353">
    <property type="entry name" value="dGTP_triPase"/>
    <property type="match status" value="1"/>
</dbReference>
<reference evidence="5" key="1">
    <citation type="submission" date="2016-10" db="EMBL/GenBank/DDBJ databases">
        <authorList>
            <person name="Varghese N."/>
            <person name="Submissions S."/>
        </authorList>
    </citation>
    <scope>NUCLEOTIDE SEQUENCE [LARGE SCALE GENOMIC DNA]</scope>
    <source>
        <strain evidence="5">DSM 22329</strain>
    </source>
</reference>
<dbReference type="InterPro" id="IPR006674">
    <property type="entry name" value="HD_domain"/>
</dbReference>
<dbReference type="PANTHER" id="PTHR11373">
    <property type="entry name" value="DEOXYNUCLEOSIDE TRIPHOSPHATE TRIPHOSPHOHYDROLASE"/>
    <property type="match status" value="1"/>
</dbReference>
<dbReference type="Pfam" id="PF13286">
    <property type="entry name" value="HD_assoc"/>
    <property type="match status" value="1"/>
</dbReference>
<gene>
    <name evidence="4" type="ORF">SAMN04489867_0805</name>
</gene>
<dbReference type="Pfam" id="PF01966">
    <property type="entry name" value="HD"/>
    <property type="match status" value="1"/>
</dbReference>
<protein>
    <submittedName>
        <fullName evidence="4">dGTPase</fullName>
    </submittedName>
</protein>
<sequence>MSNRSERRWSSDEAKDPPDPRTPGQRDRDRVLYTSQFRRLGEVTQVVGSHEMELFHNRLTHTLEVAQVARRLAERWADSKDLEVDPDVVEAAALAHDLGHPPFGHIAEKHLDDLLVAAKIADGFEGNAQSFRIITKLARRSDEHVGLDLSRAALQATSKYPWRRDTAGKKNRKYGAYHPEGADFDWSREGLTGPAVDQQTPEARIMDWADDVAYALHDVDDFFSAGLVPLDRLARDPREQAGFLQRTFDRWKDEHKTLLGTEQEYTAAAETLFSEFPTEPWGNQQARGIMSRMVAVGINRYVTGLSLDGGALVEDPDMRRELDLLKSLTWTYVIEAPALAAQQEGQRRVIETLLDYYVDCTDKNQFALPAWARAYLSNSDLVAQHSDESLGKLRVACDVVASLSERQALALYGRLTGHDAGSVVSSIVR</sequence>
<dbReference type="CDD" id="cd00077">
    <property type="entry name" value="HDc"/>
    <property type="match status" value="1"/>
</dbReference>
<evidence type="ECO:0000256" key="1">
    <source>
        <dbReference type="ARBA" id="ARBA00022801"/>
    </source>
</evidence>
<evidence type="ECO:0000313" key="4">
    <source>
        <dbReference type="EMBL" id="SDO87021.1"/>
    </source>
</evidence>
<dbReference type="AlphaFoldDB" id="A0A1H0N323"/>
<dbReference type="InterPro" id="IPR026875">
    <property type="entry name" value="PHydrolase_assoc_dom"/>
</dbReference>
<evidence type="ECO:0000313" key="5">
    <source>
        <dbReference type="Proteomes" id="UP000199077"/>
    </source>
</evidence>
<dbReference type="STRING" id="443156.SAMN04489867_0805"/>
<dbReference type="PROSITE" id="PS51831">
    <property type="entry name" value="HD"/>
    <property type="match status" value="1"/>
</dbReference>